<organism evidence="3">
    <name type="scientific">Panicum hallii</name>
    <dbReference type="NCBI Taxonomy" id="206008"/>
    <lineage>
        <taxon>Eukaryota</taxon>
        <taxon>Viridiplantae</taxon>
        <taxon>Streptophyta</taxon>
        <taxon>Embryophyta</taxon>
        <taxon>Tracheophyta</taxon>
        <taxon>Spermatophyta</taxon>
        <taxon>Magnoliopsida</taxon>
        <taxon>Liliopsida</taxon>
        <taxon>Poales</taxon>
        <taxon>Poaceae</taxon>
        <taxon>PACMAD clade</taxon>
        <taxon>Panicoideae</taxon>
        <taxon>Panicodae</taxon>
        <taxon>Paniceae</taxon>
        <taxon>Panicinae</taxon>
        <taxon>Panicum</taxon>
        <taxon>Panicum sect. Panicum</taxon>
    </lineage>
</organism>
<dbReference type="InterPro" id="IPR036047">
    <property type="entry name" value="F-box-like_dom_sf"/>
</dbReference>
<accession>A0A2T8HZZ0</accession>
<feature type="compositionally biased region" description="Basic and acidic residues" evidence="1">
    <location>
        <begin position="1"/>
        <end position="12"/>
    </location>
</feature>
<protein>
    <recommendedName>
        <fullName evidence="2">F-box/LRR-repeat protein 15/At3g58940/PEG3-like LRR domain-containing protein</fullName>
    </recommendedName>
</protein>
<dbReference type="InterPro" id="IPR032675">
    <property type="entry name" value="LRR_dom_sf"/>
</dbReference>
<feature type="region of interest" description="Disordered" evidence="1">
    <location>
        <begin position="1"/>
        <end position="26"/>
    </location>
</feature>
<sequence length="574" mass="62180">MESGDYVREAKKAKPMPAADHGDGGVDRISTLPDDVIVSILRLVGDARQVVRTGALSRRWRGVWTHVPALRFHSGPRFVPPRGARRFAAFVDNVLALRARSGSGIEKLGISLHVCHARGKPTLAPPSARAAEGWIRYAAQHAVRSFSFVVRALEKKTLGRDQEDDGGGGGHREEPVIALDVLPGSAKLETMHLFLGAARVRLPSTSVVFTSLTDLALGCLEIAADDSGHLLGRLLSPACCPSLQKLHLSAVRFEQDRAKELVLETSTLLELTMYSVETMKSLELRAPNLQDLKIWSCKELEALTVVSASGLKELTFSHNHLGVGIHGDLPCVRRLAISLSSHTHLDPFYNDSDINDTGICLLKRCSSASCIHVDLDIPRKTLDGWVDLIKDKIPQLPNVTSLAVKVHPMSERHSLGDGVVGLLTRFNSLSYLSLQLDEEFGWMIRRDDIYSKDAGHLAFICDHEDHWISNKVSLAQLREAAFRGLTGTGCELRFLRFVLESATDLEKVTPRKEAGLAHLSRGTGTGAAAGSTASLSLVFSCPGPWDSAASGFCAADAAGTGLEPVSDPSLCVRL</sequence>
<dbReference type="InterPro" id="IPR055312">
    <property type="entry name" value="FBL15-like"/>
</dbReference>
<evidence type="ECO:0000259" key="2">
    <source>
        <dbReference type="Pfam" id="PF24758"/>
    </source>
</evidence>
<dbReference type="InterPro" id="IPR055411">
    <property type="entry name" value="LRR_FXL15/At3g58940/PEG3-like"/>
</dbReference>
<dbReference type="Pfam" id="PF24758">
    <property type="entry name" value="LRR_At5g56370"/>
    <property type="match status" value="1"/>
</dbReference>
<gene>
    <name evidence="3" type="ORF">PAHAL_9G032700</name>
</gene>
<feature type="domain" description="F-box/LRR-repeat protein 15/At3g58940/PEG3-like LRR" evidence="2">
    <location>
        <begin position="197"/>
        <end position="324"/>
    </location>
</feature>
<dbReference type="PANTHER" id="PTHR34709:SF28">
    <property type="entry name" value="OS08G0272601 PROTEIN"/>
    <property type="match status" value="1"/>
</dbReference>
<dbReference type="SUPFAM" id="SSF81383">
    <property type="entry name" value="F-box domain"/>
    <property type="match status" value="1"/>
</dbReference>
<dbReference type="EMBL" id="CM008054">
    <property type="protein sequence ID" value="PVH30997.1"/>
    <property type="molecule type" value="Genomic_DNA"/>
</dbReference>
<dbReference type="SUPFAM" id="SSF52058">
    <property type="entry name" value="L domain-like"/>
    <property type="match status" value="1"/>
</dbReference>
<dbReference type="Proteomes" id="UP000243499">
    <property type="component" value="Chromosome 9"/>
</dbReference>
<dbReference type="Gene3D" id="3.80.10.10">
    <property type="entry name" value="Ribonuclease Inhibitor"/>
    <property type="match status" value="1"/>
</dbReference>
<dbReference type="Gramene" id="PVH30997">
    <property type="protein sequence ID" value="PVH30997"/>
    <property type="gene ID" value="PAHAL_9G032700"/>
</dbReference>
<name>A0A2T8HZZ0_9POAL</name>
<evidence type="ECO:0000256" key="1">
    <source>
        <dbReference type="SAM" id="MobiDB-lite"/>
    </source>
</evidence>
<proteinExistence type="predicted"/>
<reference evidence="3" key="1">
    <citation type="submission" date="2018-04" db="EMBL/GenBank/DDBJ databases">
        <title>WGS assembly of Panicum hallii.</title>
        <authorList>
            <person name="Lovell J."/>
            <person name="Jenkins J."/>
            <person name="Lowry D."/>
            <person name="Mamidi S."/>
            <person name="Sreedasyam A."/>
            <person name="Weng X."/>
            <person name="Barry K."/>
            <person name="Bonette J."/>
            <person name="Campitelli B."/>
            <person name="Daum C."/>
            <person name="Gordon S."/>
            <person name="Gould B."/>
            <person name="Lipzen A."/>
            <person name="Macqueen A."/>
            <person name="Palacio-Mejia J."/>
            <person name="Plott C."/>
            <person name="Shakirov E."/>
            <person name="Shu S."/>
            <person name="Yoshinaga Y."/>
            <person name="Zane M."/>
            <person name="Rokhsar D."/>
            <person name="Grimwood J."/>
            <person name="Schmutz J."/>
            <person name="Juenger T."/>
        </authorList>
    </citation>
    <scope>NUCLEOTIDE SEQUENCE [LARGE SCALE GENOMIC DNA]</scope>
    <source>
        <strain evidence="3">FIL2</strain>
    </source>
</reference>
<dbReference type="AlphaFoldDB" id="A0A2T8HZZ0"/>
<dbReference type="PANTHER" id="PTHR34709">
    <property type="entry name" value="OS10G0396666 PROTEIN"/>
    <property type="match status" value="1"/>
</dbReference>
<evidence type="ECO:0000313" key="3">
    <source>
        <dbReference type="EMBL" id="PVH30997.1"/>
    </source>
</evidence>